<feature type="region of interest" description="Disordered" evidence="1">
    <location>
        <begin position="102"/>
        <end position="131"/>
    </location>
</feature>
<dbReference type="AlphaFoldDB" id="A0AAE0GU71"/>
<evidence type="ECO:0000256" key="1">
    <source>
        <dbReference type="SAM" id="MobiDB-lite"/>
    </source>
</evidence>
<evidence type="ECO:0000313" key="2">
    <source>
        <dbReference type="EMBL" id="KAK3283506.1"/>
    </source>
</evidence>
<protein>
    <submittedName>
        <fullName evidence="2">Uncharacterized protein</fullName>
    </submittedName>
</protein>
<organism evidence="2 3">
    <name type="scientific">Cymbomonas tetramitiformis</name>
    <dbReference type="NCBI Taxonomy" id="36881"/>
    <lineage>
        <taxon>Eukaryota</taxon>
        <taxon>Viridiplantae</taxon>
        <taxon>Chlorophyta</taxon>
        <taxon>Pyramimonadophyceae</taxon>
        <taxon>Pyramimonadales</taxon>
        <taxon>Pyramimonadaceae</taxon>
        <taxon>Cymbomonas</taxon>
    </lineage>
</organism>
<comment type="caution">
    <text evidence="2">The sequence shown here is derived from an EMBL/GenBank/DDBJ whole genome shotgun (WGS) entry which is preliminary data.</text>
</comment>
<evidence type="ECO:0000313" key="3">
    <source>
        <dbReference type="Proteomes" id="UP001190700"/>
    </source>
</evidence>
<dbReference type="Proteomes" id="UP001190700">
    <property type="component" value="Unassembled WGS sequence"/>
</dbReference>
<dbReference type="EMBL" id="LGRX02002743">
    <property type="protein sequence ID" value="KAK3283506.1"/>
    <property type="molecule type" value="Genomic_DNA"/>
</dbReference>
<gene>
    <name evidence="2" type="ORF">CYMTET_8805</name>
</gene>
<sequence length="159" mass="17804">MTNGGSPDKRCDSPQPDLRVAVFVHRTDNNVVEASTARPHDVAVFVHRTDSITIKAWTARQHNGAVFVHRTDNITVKALTARPHNSVVYVHWTDSITVKASTARQHNGGEQSGEAPRALLPGSARRNATQSREILTTTTKNSWEFVHEWWLLDESRWCG</sequence>
<accession>A0AAE0GU71</accession>
<name>A0AAE0GU71_9CHLO</name>
<reference evidence="2 3" key="1">
    <citation type="journal article" date="2015" name="Genome Biol. Evol.">
        <title>Comparative Genomics of a Bacterivorous Green Alga Reveals Evolutionary Causalities and Consequences of Phago-Mixotrophic Mode of Nutrition.</title>
        <authorList>
            <person name="Burns J.A."/>
            <person name="Paasch A."/>
            <person name="Narechania A."/>
            <person name="Kim E."/>
        </authorList>
    </citation>
    <scope>NUCLEOTIDE SEQUENCE [LARGE SCALE GENOMIC DNA]</scope>
    <source>
        <strain evidence="2 3">PLY_AMNH</strain>
    </source>
</reference>
<keyword evidence="3" id="KW-1185">Reference proteome</keyword>
<proteinExistence type="predicted"/>